<dbReference type="EMBL" id="CP029462">
    <property type="protein sequence ID" value="AXL21181.1"/>
    <property type="molecule type" value="Genomic_DNA"/>
</dbReference>
<dbReference type="PANTHER" id="PTHR33451:SF3">
    <property type="entry name" value="MALATE-2H(+)_NA(+)-LACTATE ANTIPORTER"/>
    <property type="match status" value="1"/>
</dbReference>
<evidence type="ECO:0000313" key="12">
    <source>
        <dbReference type="Proteomes" id="UP000254337"/>
    </source>
</evidence>
<evidence type="ECO:0000256" key="2">
    <source>
        <dbReference type="ARBA" id="ARBA00022448"/>
    </source>
</evidence>
<gene>
    <name evidence="11" type="ORF">DKB62_06210</name>
</gene>
<feature type="domain" description="Na+/H+ antiporter NhaC-like C-terminal" evidence="10">
    <location>
        <begin position="148"/>
        <end position="392"/>
    </location>
</feature>
<feature type="transmembrane region" description="Helical" evidence="9">
    <location>
        <begin position="98"/>
        <end position="131"/>
    </location>
</feature>
<dbReference type="RefSeq" id="WP_107196085.1">
    <property type="nucleotide sequence ID" value="NZ_CP029462.1"/>
</dbReference>
<dbReference type="InterPro" id="IPR018461">
    <property type="entry name" value="Na/H_Antiport_NhaC-like_C"/>
</dbReference>
<feature type="transmembrane region" description="Helical" evidence="9">
    <location>
        <begin position="214"/>
        <end position="237"/>
    </location>
</feature>
<sequence length="437" mass="45853">MELWILAAFSAALIACLASGKSLILALLAGFLLFFSYGVKTGHPFSEMARLAVSGVKTAKNVIVTLILVGMLTAAWRVSGTIPYIVYHASQWCDGSAVLLASFLLCALVSALTGTSFGTAATIGVICMTIANSMNIPPMYSGGAIMAGAYFGDRCSPMSTSALLVAAITKTDIFTNCRLMVKTAMVPFVLTCAVYAAMGLLFQDGGAHHDAAGIFRQAFTLSWITLIPAALVIILSARHVDVKLIMIASTAAAAAIAVSTQQLTPLEVLTVCLLGFHPADPALARLASGGGAVSMTDVVAIICISSSYAGMFSGTGFLRGIQGHIAALSRRATPFGAVIATSVATSMVSCNQTLATMLTHQLCQSVEPDPQRLAIHLENTVIVISALVPWSIACSAFLAIIDAPLASVPLACYLYFLPLWNFLTSRPKQHRPQSNRL</sequence>
<keyword evidence="4" id="KW-1003">Cell membrane</keyword>
<feature type="transmembrane region" description="Helical" evidence="9">
    <location>
        <begin position="184"/>
        <end position="202"/>
    </location>
</feature>
<evidence type="ECO:0000256" key="3">
    <source>
        <dbReference type="ARBA" id="ARBA00022449"/>
    </source>
</evidence>
<dbReference type="Proteomes" id="UP000254337">
    <property type="component" value="Chromosome"/>
</dbReference>
<dbReference type="GO" id="GO:0015297">
    <property type="term" value="F:antiporter activity"/>
    <property type="evidence" value="ECO:0007669"/>
    <property type="project" value="UniProtKB-KW"/>
</dbReference>
<feature type="transmembrane region" description="Helical" evidence="9">
    <location>
        <begin position="6"/>
        <end position="37"/>
    </location>
</feature>
<evidence type="ECO:0000256" key="6">
    <source>
        <dbReference type="ARBA" id="ARBA00022989"/>
    </source>
</evidence>
<dbReference type="OrthoDB" id="9762978at2"/>
<protein>
    <submittedName>
        <fullName evidence="11">Sodium:proton antiporter</fullName>
    </submittedName>
</protein>
<dbReference type="AlphaFoldDB" id="A0A346AZ88"/>
<feature type="transmembrane region" description="Helical" evidence="9">
    <location>
        <begin position="58"/>
        <end position="78"/>
    </location>
</feature>
<keyword evidence="12" id="KW-1185">Reference proteome</keyword>
<proteinExistence type="inferred from homology"/>
<evidence type="ECO:0000256" key="4">
    <source>
        <dbReference type="ARBA" id="ARBA00022475"/>
    </source>
</evidence>
<keyword evidence="3" id="KW-0050">Antiport</keyword>
<evidence type="ECO:0000256" key="5">
    <source>
        <dbReference type="ARBA" id="ARBA00022692"/>
    </source>
</evidence>
<name>A0A346AZ88_9FIRM</name>
<comment type="similarity">
    <text evidence="8">Belongs to the NhaC Na(+)/H(+) (TC 2.A.35) antiporter family.</text>
</comment>
<evidence type="ECO:0000313" key="11">
    <source>
        <dbReference type="EMBL" id="AXL21181.1"/>
    </source>
</evidence>
<accession>A0A346AZ88</accession>
<reference evidence="11 12" key="1">
    <citation type="submission" date="2018-05" db="EMBL/GenBank/DDBJ databases">
        <title>Complete genome sequence of Megasphaera sp. AJH120T, isolated from the ceca of a chicken.</title>
        <authorList>
            <person name="Maki J."/>
            <person name="Looft T."/>
        </authorList>
    </citation>
    <scope>NUCLEOTIDE SEQUENCE [LARGE SCALE GENOMIC DNA]</scope>
    <source>
        <strain evidence="11 12">AJH120</strain>
    </source>
</reference>
<evidence type="ECO:0000256" key="7">
    <source>
        <dbReference type="ARBA" id="ARBA00023136"/>
    </source>
</evidence>
<evidence type="ECO:0000256" key="8">
    <source>
        <dbReference type="ARBA" id="ARBA00038435"/>
    </source>
</evidence>
<dbReference type="GO" id="GO:0005886">
    <property type="term" value="C:plasma membrane"/>
    <property type="evidence" value="ECO:0007669"/>
    <property type="project" value="UniProtKB-SubCell"/>
</dbReference>
<feature type="transmembrane region" description="Helical" evidence="9">
    <location>
        <begin position="406"/>
        <end position="423"/>
    </location>
</feature>
<keyword evidence="6 9" id="KW-1133">Transmembrane helix</keyword>
<dbReference type="KEGG" id="meg:DKB62_06210"/>
<dbReference type="InterPro" id="IPR052180">
    <property type="entry name" value="NhaC_Na-H+_Antiporter"/>
</dbReference>
<keyword evidence="7 9" id="KW-0472">Membrane</keyword>
<dbReference type="Pfam" id="PF03553">
    <property type="entry name" value="Na_H_antiporter"/>
    <property type="match status" value="1"/>
</dbReference>
<comment type="subcellular location">
    <subcellularLocation>
        <location evidence="1">Cell membrane</location>
        <topology evidence="1">Multi-pass membrane protein</topology>
    </subcellularLocation>
</comment>
<evidence type="ECO:0000256" key="9">
    <source>
        <dbReference type="SAM" id="Phobius"/>
    </source>
</evidence>
<organism evidence="11 12">
    <name type="scientific">Megasphaera stantonii</name>
    <dbReference type="NCBI Taxonomy" id="2144175"/>
    <lineage>
        <taxon>Bacteria</taxon>
        <taxon>Bacillati</taxon>
        <taxon>Bacillota</taxon>
        <taxon>Negativicutes</taxon>
        <taxon>Veillonellales</taxon>
        <taxon>Veillonellaceae</taxon>
        <taxon>Megasphaera</taxon>
    </lineage>
</organism>
<keyword evidence="2" id="KW-0813">Transport</keyword>
<evidence type="ECO:0000256" key="1">
    <source>
        <dbReference type="ARBA" id="ARBA00004651"/>
    </source>
</evidence>
<feature type="transmembrane region" description="Helical" evidence="9">
    <location>
        <begin position="244"/>
        <end position="263"/>
    </location>
</feature>
<keyword evidence="5 9" id="KW-0812">Transmembrane</keyword>
<dbReference type="PANTHER" id="PTHR33451">
    <property type="entry name" value="MALATE-2H(+)/NA(+)-LACTATE ANTIPORTER"/>
    <property type="match status" value="1"/>
</dbReference>
<feature type="transmembrane region" description="Helical" evidence="9">
    <location>
        <begin position="381"/>
        <end position="400"/>
    </location>
</feature>
<evidence type="ECO:0000259" key="10">
    <source>
        <dbReference type="Pfam" id="PF03553"/>
    </source>
</evidence>